<evidence type="ECO:0000313" key="2">
    <source>
        <dbReference type="Proteomes" id="UP001595998"/>
    </source>
</evidence>
<gene>
    <name evidence="1" type="ORF">ACFOZ9_08645</name>
</gene>
<comment type="caution">
    <text evidence="1">The sequence shown here is derived from an EMBL/GenBank/DDBJ whole genome shotgun (WGS) entry which is preliminary data.</text>
</comment>
<accession>A0ABV8XP04</accession>
<dbReference type="EMBL" id="JBHSEH010000007">
    <property type="protein sequence ID" value="MFC4426282.1"/>
    <property type="molecule type" value="Genomic_DNA"/>
</dbReference>
<evidence type="ECO:0000313" key="1">
    <source>
        <dbReference type="EMBL" id="MFC4426282.1"/>
    </source>
</evidence>
<name>A0ABV8XP04_9DEIO</name>
<protein>
    <submittedName>
        <fullName evidence="1">Uncharacterized protein</fullName>
    </submittedName>
</protein>
<organism evidence="1 2">
    <name type="scientific">Deinococcus navajonensis</name>
    <dbReference type="NCBI Taxonomy" id="309884"/>
    <lineage>
        <taxon>Bacteria</taxon>
        <taxon>Thermotogati</taxon>
        <taxon>Deinococcota</taxon>
        <taxon>Deinococci</taxon>
        <taxon>Deinococcales</taxon>
        <taxon>Deinococcaceae</taxon>
        <taxon>Deinococcus</taxon>
    </lineage>
</organism>
<reference evidence="2" key="1">
    <citation type="journal article" date="2019" name="Int. J. Syst. Evol. Microbiol.">
        <title>The Global Catalogue of Microorganisms (GCM) 10K type strain sequencing project: providing services to taxonomists for standard genome sequencing and annotation.</title>
        <authorList>
            <consortium name="The Broad Institute Genomics Platform"/>
            <consortium name="The Broad Institute Genome Sequencing Center for Infectious Disease"/>
            <person name="Wu L."/>
            <person name="Ma J."/>
        </authorList>
    </citation>
    <scope>NUCLEOTIDE SEQUENCE [LARGE SCALE GENOMIC DNA]</scope>
    <source>
        <strain evidence="2">CCUG 56029</strain>
    </source>
</reference>
<dbReference type="Proteomes" id="UP001595998">
    <property type="component" value="Unassembled WGS sequence"/>
</dbReference>
<sequence>MINLRLYVATHIAGHLAAADVAQARTAEDIAEEAREVADALLVELQRDTWESTYNPGDEVVLAGLGQ</sequence>
<proteinExistence type="predicted"/>
<dbReference type="RefSeq" id="WP_380038582.1">
    <property type="nucleotide sequence ID" value="NZ_JBHSEH010000007.1"/>
</dbReference>
<keyword evidence="2" id="KW-1185">Reference proteome</keyword>